<accession>A0A8J4DZB7</accession>
<keyword evidence="1" id="KW-0472">Membrane</keyword>
<keyword evidence="1" id="KW-0812">Transmembrane</keyword>
<proteinExistence type="predicted"/>
<comment type="caution">
    <text evidence="3">The sequence shown here is derived from an EMBL/GenBank/DDBJ whole genome shotgun (WGS) entry which is preliminary data.</text>
</comment>
<sequence>MTVPLQNTAALQNADRPTVSIATYPDYPQAQRAVDYLSDNGFPVEHTAIVGTGLRLVEQVTGRLTVGRAALAGAGTGAWFGLFIGVLLGLFSDSNWFAVVLTALIVGALWGAAFGAIAHAMTGGRRDFSSRSYLAAEQYGVTVDAEHGEVARNLLGRLAMTL</sequence>
<evidence type="ECO:0000256" key="1">
    <source>
        <dbReference type="SAM" id="Phobius"/>
    </source>
</evidence>
<organism evidence="3 4">
    <name type="scientific">Virgisporangium aurantiacum</name>
    <dbReference type="NCBI Taxonomy" id="175570"/>
    <lineage>
        <taxon>Bacteria</taxon>
        <taxon>Bacillati</taxon>
        <taxon>Actinomycetota</taxon>
        <taxon>Actinomycetes</taxon>
        <taxon>Micromonosporales</taxon>
        <taxon>Micromonosporaceae</taxon>
        <taxon>Virgisporangium</taxon>
    </lineage>
</organism>
<dbReference type="EMBL" id="BOPG01000017">
    <property type="protein sequence ID" value="GIJ55363.1"/>
    <property type="molecule type" value="Genomic_DNA"/>
</dbReference>
<dbReference type="Proteomes" id="UP000612585">
    <property type="component" value="Unassembled WGS sequence"/>
</dbReference>
<keyword evidence="4" id="KW-1185">Reference proteome</keyword>
<evidence type="ECO:0000259" key="2">
    <source>
        <dbReference type="Pfam" id="PF11181"/>
    </source>
</evidence>
<gene>
    <name evidence="3" type="ORF">Vau01_028790</name>
</gene>
<dbReference type="RefSeq" id="WP_203992063.1">
    <property type="nucleotide sequence ID" value="NZ_BOPG01000017.1"/>
</dbReference>
<protein>
    <submittedName>
        <fullName evidence="3">Membrane protein</fullName>
    </submittedName>
</protein>
<keyword evidence="1" id="KW-1133">Transmembrane helix</keyword>
<name>A0A8J4DZB7_9ACTN</name>
<dbReference type="AlphaFoldDB" id="A0A8J4DZB7"/>
<dbReference type="Pfam" id="PF11181">
    <property type="entry name" value="YflT"/>
    <property type="match status" value="1"/>
</dbReference>
<dbReference type="InterPro" id="IPR025889">
    <property type="entry name" value="GSP17M-like_dom"/>
</dbReference>
<feature type="transmembrane region" description="Helical" evidence="1">
    <location>
        <begin position="96"/>
        <end position="121"/>
    </location>
</feature>
<reference evidence="3" key="1">
    <citation type="submission" date="2021-01" db="EMBL/GenBank/DDBJ databases">
        <title>Whole genome shotgun sequence of Virgisporangium aurantiacum NBRC 16421.</title>
        <authorList>
            <person name="Komaki H."/>
            <person name="Tamura T."/>
        </authorList>
    </citation>
    <scope>NUCLEOTIDE SEQUENCE</scope>
    <source>
        <strain evidence="3">NBRC 16421</strain>
    </source>
</reference>
<feature type="domain" description="General stress protein 17M-like" evidence="2">
    <location>
        <begin position="20"/>
        <end position="100"/>
    </location>
</feature>
<evidence type="ECO:0000313" key="3">
    <source>
        <dbReference type="EMBL" id="GIJ55363.1"/>
    </source>
</evidence>
<feature type="transmembrane region" description="Helical" evidence="1">
    <location>
        <begin position="69"/>
        <end position="90"/>
    </location>
</feature>
<evidence type="ECO:0000313" key="4">
    <source>
        <dbReference type="Proteomes" id="UP000612585"/>
    </source>
</evidence>